<organism evidence="14 15">
    <name type="scientific">Agrilactobacillus composti DSM 18527 = JCM 14202</name>
    <dbReference type="NCBI Taxonomy" id="1423734"/>
    <lineage>
        <taxon>Bacteria</taxon>
        <taxon>Bacillati</taxon>
        <taxon>Bacillota</taxon>
        <taxon>Bacilli</taxon>
        <taxon>Lactobacillales</taxon>
        <taxon>Lactobacillaceae</taxon>
        <taxon>Agrilactobacillus</taxon>
    </lineage>
</organism>
<dbReference type="PROSITE" id="PS01292">
    <property type="entry name" value="UPF0036"/>
    <property type="match status" value="1"/>
</dbReference>
<dbReference type="SUPFAM" id="SSF56281">
    <property type="entry name" value="Metallo-hydrolase/oxidoreductase"/>
    <property type="match status" value="1"/>
</dbReference>
<comment type="similarity">
    <text evidence="9">Belongs to the metallo-beta-lactamase superfamily. RNA-metabolizing metallo-beta-lactamase-like family. Bacterial RNase J subfamily.</text>
</comment>
<feature type="binding site" evidence="12">
    <location>
        <position position="52"/>
    </location>
    <ligand>
        <name>Ca(2+)</name>
        <dbReference type="ChEBI" id="CHEBI:29108"/>
    </ligand>
</feature>
<feature type="binding site" evidence="12">
    <location>
        <position position="77"/>
    </location>
    <ligand>
        <name>Zn(2+)</name>
        <dbReference type="ChEBI" id="CHEBI:29105"/>
        <label>1</label>
        <note>catalytic</note>
    </ligand>
</feature>
<feature type="binding site" evidence="12">
    <location>
        <position position="75"/>
    </location>
    <ligand>
        <name>Zn(2+)</name>
        <dbReference type="ChEBI" id="CHEBI:29105"/>
        <label>1</label>
        <note>catalytic</note>
    </ligand>
</feature>
<keyword evidence="8 9" id="KW-0694">RNA-binding</keyword>
<evidence type="ECO:0000256" key="6">
    <source>
        <dbReference type="ARBA" id="ARBA00022833"/>
    </source>
</evidence>
<sequence length="561" mass="61319">MKLKVKNNETAVFAVGGLGEIGKNMYAVQFQDEIIVIDAGIKFPEDELLGIDYVISDYSYLAQNAQKIKALVITHGHEDHIGGIPYLLKQVPNIPVYAGPLALALIKGKLEEHGLLKTTELHEINEDTVLKFRKTKVSFFRTTHSIPDTLGVAVETPQGVIVETGDFKFDLTPVGDQPAPNLQRMAALGQKGVLLLMSDSTNAEIPNFTKSERFVGRSIRHIFEGIEGRIIFATFASNISRIAQAADAAMAHGRKIAVFGRSMETAIVNGRELGYLNIPDDALIDANTLNSTPADKVMILCTGSQGEPMAALSRIAAGTHRQITIQPGDTVIFSSNPIPGNTTSVNHTINLLSEAGAEVIHGKVNNIHTSGHGGQEEQKLMLRLMKPKFFMPVHGEYRMQRIHSELAEACGVPKDNIFIMENGDVLALTNDSARRAGHFPAGDVYVDGSGVGDIGSVVLNDRKILSEEGLVVVVATINYKTGEILAGPDLLSRGFVYMRESGPLIKESQRRIFRVIRNTFKQTDHVNEAKVRDAIVDGLQDYLFDQTERHPMILPMLISAN</sequence>
<feature type="binding site" evidence="12">
    <location>
        <position position="50"/>
    </location>
    <ligand>
        <name>Ca(2+)</name>
        <dbReference type="ChEBI" id="CHEBI:29108"/>
    </ligand>
</feature>
<evidence type="ECO:0000256" key="8">
    <source>
        <dbReference type="ARBA" id="ARBA00022884"/>
    </source>
</evidence>
<dbReference type="PIRSF" id="PIRSF004803">
    <property type="entry name" value="RnjA"/>
    <property type="match status" value="1"/>
</dbReference>
<feature type="active site" description="Proton donor" evidence="10">
    <location>
        <position position="199"/>
    </location>
</feature>
<dbReference type="SMART" id="SM00849">
    <property type="entry name" value="Lactamase_B"/>
    <property type="match status" value="1"/>
</dbReference>
<feature type="binding site" evidence="11">
    <location>
        <begin position="236"/>
        <end position="238"/>
    </location>
    <ligand>
        <name>substrate</name>
    </ligand>
</feature>
<dbReference type="Proteomes" id="UP000051236">
    <property type="component" value="Unassembled WGS sequence"/>
</dbReference>
<comment type="caution">
    <text evidence="14">The sequence shown here is derived from an EMBL/GenBank/DDBJ whole genome shotgun (WGS) entry which is preliminary data.</text>
</comment>
<feature type="binding site" evidence="12">
    <location>
        <position position="447"/>
    </location>
    <ligand>
        <name>Ca(2+)</name>
        <dbReference type="ChEBI" id="CHEBI:29108"/>
    </ligand>
</feature>
<dbReference type="GO" id="GO:0005737">
    <property type="term" value="C:cytoplasm"/>
    <property type="evidence" value="ECO:0007669"/>
    <property type="project" value="UniProtKB-SubCell"/>
</dbReference>
<keyword evidence="3 12" id="KW-0479">Metal-binding</keyword>
<feature type="domain" description="Metallo-beta-lactamase" evidence="13">
    <location>
        <begin position="22"/>
        <end position="219"/>
    </location>
</feature>
<dbReference type="NCBIfam" id="NF047419">
    <property type="entry name" value="RNase_J1_RnjA"/>
    <property type="match status" value="1"/>
</dbReference>
<evidence type="ECO:0000256" key="5">
    <source>
        <dbReference type="ARBA" id="ARBA00022801"/>
    </source>
</evidence>
<dbReference type="GO" id="GO:0004534">
    <property type="term" value="F:5'-3' RNA exonuclease activity"/>
    <property type="evidence" value="ECO:0007669"/>
    <property type="project" value="UniProtKB-UniRule"/>
</dbReference>
<proteinExistence type="inferred from homology"/>
<evidence type="ECO:0000256" key="12">
    <source>
        <dbReference type="PIRSR" id="PIRSR004803-3"/>
    </source>
</evidence>
<dbReference type="HAMAP" id="MF_01491">
    <property type="entry name" value="RNase_J_bact"/>
    <property type="match status" value="1"/>
</dbReference>
<reference evidence="14 15" key="1">
    <citation type="journal article" date="2015" name="Genome Announc.">
        <title>Expanding the biotechnology potential of lactobacilli through comparative genomics of 213 strains and associated genera.</title>
        <authorList>
            <person name="Sun Z."/>
            <person name="Harris H.M."/>
            <person name="McCann A."/>
            <person name="Guo C."/>
            <person name="Argimon S."/>
            <person name="Zhang W."/>
            <person name="Yang X."/>
            <person name="Jeffery I.B."/>
            <person name="Cooney J.C."/>
            <person name="Kagawa T.F."/>
            <person name="Liu W."/>
            <person name="Song Y."/>
            <person name="Salvetti E."/>
            <person name="Wrobel A."/>
            <person name="Rasinkangas P."/>
            <person name="Parkhill J."/>
            <person name="Rea M.C."/>
            <person name="O'Sullivan O."/>
            <person name="Ritari J."/>
            <person name="Douillard F.P."/>
            <person name="Paul Ross R."/>
            <person name="Yang R."/>
            <person name="Briner A.E."/>
            <person name="Felis G.E."/>
            <person name="de Vos W.M."/>
            <person name="Barrangou R."/>
            <person name="Klaenhammer T.R."/>
            <person name="Caufield P.W."/>
            <person name="Cui Y."/>
            <person name="Zhang H."/>
            <person name="O'Toole P.W."/>
        </authorList>
    </citation>
    <scope>NUCLEOTIDE SEQUENCE [LARGE SCALE GENOMIC DNA]</scope>
    <source>
        <strain evidence="14 15">DSM 18527</strain>
    </source>
</reference>
<dbReference type="InterPro" id="IPR030854">
    <property type="entry name" value="RNase_J_bac"/>
</dbReference>
<dbReference type="PANTHER" id="PTHR43694:SF1">
    <property type="entry name" value="RIBONUCLEASE J"/>
    <property type="match status" value="1"/>
</dbReference>
<name>X0PPW0_9LACO</name>
<dbReference type="RefSeq" id="WP_035451597.1">
    <property type="nucleotide sequence ID" value="NZ_AZGA01000002.1"/>
</dbReference>
<comment type="subcellular location">
    <subcellularLocation>
        <location evidence="9">Cytoplasm</location>
    </subcellularLocation>
</comment>
<evidence type="ECO:0000256" key="9">
    <source>
        <dbReference type="HAMAP-Rule" id="MF_01491"/>
    </source>
</evidence>
<dbReference type="PATRIC" id="fig|1423734.3.peg.2531"/>
<dbReference type="InterPro" id="IPR011108">
    <property type="entry name" value="RMMBL"/>
</dbReference>
<dbReference type="InterPro" id="IPR042173">
    <property type="entry name" value="RNase_J_2"/>
</dbReference>
<comment type="function">
    <text evidence="9">An RNase that has 5'-3' exonuclease and possibly endonuclease activity. Involved in maturation of rRNA and in some organisms also mRNA maturation and/or decay.</text>
</comment>
<dbReference type="Pfam" id="PF00753">
    <property type="entry name" value="Lactamase_B"/>
    <property type="match status" value="1"/>
</dbReference>
<dbReference type="CDD" id="cd07714">
    <property type="entry name" value="RNaseJ_MBL-fold"/>
    <property type="match status" value="1"/>
</dbReference>
<evidence type="ECO:0000256" key="4">
    <source>
        <dbReference type="ARBA" id="ARBA00022759"/>
    </source>
</evidence>
<keyword evidence="12" id="KW-0106">Calcium</keyword>
<dbReference type="InterPro" id="IPR036866">
    <property type="entry name" value="RibonucZ/Hydroxyglut_hydro"/>
</dbReference>
<keyword evidence="15" id="KW-1185">Reference proteome</keyword>
<dbReference type="InterPro" id="IPR055132">
    <property type="entry name" value="RNase_J_b_CASP"/>
</dbReference>
<keyword evidence="9" id="KW-0698">rRNA processing</keyword>
<dbReference type="InterPro" id="IPR001279">
    <property type="entry name" value="Metallo-B-lactamas"/>
</dbReference>
<keyword evidence="5 9" id="KW-0378">Hydrolase</keyword>
<evidence type="ECO:0000256" key="7">
    <source>
        <dbReference type="ARBA" id="ARBA00022839"/>
    </source>
</evidence>
<dbReference type="EMBL" id="AZGA01000002">
    <property type="protein sequence ID" value="KRM36622.1"/>
    <property type="molecule type" value="Genomic_DNA"/>
</dbReference>
<feature type="active site" description="Proton acceptor" evidence="10">
    <location>
        <position position="372"/>
    </location>
</feature>
<dbReference type="PANTHER" id="PTHR43694">
    <property type="entry name" value="RIBONUCLEASE J"/>
    <property type="match status" value="1"/>
</dbReference>
<dbReference type="NCBIfam" id="TIGR00649">
    <property type="entry name" value="MG423"/>
    <property type="match status" value="1"/>
</dbReference>
<dbReference type="Pfam" id="PF22505">
    <property type="entry name" value="RNase_J_b_CASP"/>
    <property type="match status" value="1"/>
</dbReference>
<dbReference type="InterPro" id="IPR001587">
    <property type="entry name" value="RNase_J_CS"/>
</dbReference>
<dbReference type="Gene3D" id="3.60.15.10">
    <property type="entry name" value="Ribonuclease Z/Hydroxyacylglutathione hydrolase-like"/>
    <property type="match status" value="1"/>
</dbReference>
<dbReference type="Pfam" id="PF07521">
    <property type="entry name" value="RMMBL"/>
    <property type="match status" value="1"/>
</dbReference>
<dbReference type="Gene3D" id="3.10.20.580">
    <property type="match status" value="1"/>
</dbReference>
<evidence type="ECO:0000256" key="2">
    <source>
        <dbReference type="ARBA" id="ARBA00022722"/>
    </source>
</evidence>
<evidence type="ECO:0000256" key="10">
    <source>
        <dbReference type="PIRSR" id="PIRSR004803-1"/>
    </source>
</evidence>
<dbReference type="GO" id="GO:0004521">
    <property type="term" value="F:RNA endonuclease activity"/>
    <property type="evidence" value="ECO:0007669"/>
    <property type="project" value="UniProtKB-UniRule"/>
</dbReference>
<accession>X0PPW0</accession>
<dbReference type="EC" id="3.1.-.-" evidence="9"/>
<dbReference type="AlphaFoldDB" id="X0PPW0"/>
<dbReference type="eggNOG" id="COG0595">
    <property type="taxonomic scope" value="Bacteria"/>
</dbReference>
<feature type="binding site" evidence="12">
    <location>
        <position position="394"/>
    </location>
    <ligand>
        <name>Zn(2+)</name>
        <dbReference type="ChEBI" id="CHEBI:29105"/>
        <label>1</label>
        <note>catalytic</note>
    </ligand>
</feature>
<dbReference type="STRING" id="1423734.FC83_GL002496"/>
<dbReference type="GO" id="GO:0006364">
    <property type="term" value="P:rRNA processing"/>
    <property type="evidence" value="ECO:0007669"/>
    <property type="project" value="UniProtKB-UniRule"/>
</dbReference>
<keyword evidence="7 9" id="KW-0269">Exonuclease</keyword>
<dbReference type="OrthoDB" id="9758375at2"/>
<evidence type="ECO:0000259" key="13">
    <source>
        <dbReference type="SMART" id="SM00849"/>
    </source>
</evidence>
<feature type="binding site" evidence="9 11">
    <location>
        <begin position="368"/>
        <end position="372"/>
    </location>
    <ligand>
        <name>substrate</name>
    </ligand>
</feature>
<gene>
    <name evidence="9" type="primary">rnj</name>
    <name evidence="14" type="ORF">FC83_GL002496</name>
</gene>
<protein>
    <recommendedName>
        <fullName evidence="9">Ribonuclease J</fullName>
        <shortName evidence="9">RNase J</shortName>
        <ecNumber evidence="9">3.1.-.-</ecNumber>
    </recommendedName>
</protein>
<keyword evidence="4 9" id="KW-0255">Endonuclease</keyword>
<evidence type="ECO:0000256" key="11">
    <source>
        <dbReference type="PIRSR" id="PIRSR004803-2"/>
    </source>
</evidence>
<dbReference type="GO" id="GO:0008270">
    <property type="term" value="F:zinc ion binding"/>
    <property type="evidence" value="ECO:0007669"/>
    <property type="project" value="InterPro"/>
</dbReference>
<dbReference type="Pfam" id="PF17770">
    <property type="entry name" value="RNase_J_C"/>
    <property type="match status" value="1"/>
</dbReference>
<evidence type="ECO:0000256" key="3">
    <source>
        <dbReference type="ARBA" id="ARBA00022723"/>
    </source>
</evidence>
<feature type="binding site" evidence="12">
    <location>
        <position position="144"/>
    </location>
    <ligand>
        <name>Zn(2+)</name>
        <dbReference type="ChEBI" id="CHEBI:29105"/>
        <label>1</label>
        <note>catalytic</note>
    </ligand>
</feature>
<dbReference type="InterPro" id="IPR041636">
    <property type="entry name" value="RNase_J_C"/>
</dbReference>
<feature type="binding site" evidence="12">
    <location>
        <position position="80"/>
    </location>
    <ligand>
        <name>Zn(2+)</name>
        <dbReference type="ChEBI" id="CHEBI:29105"/>
        <label>1</label>
        <note>catalytic</note>
    </ligand>
</feature>
<keyword evidence="1 9" id="KW-0963">Cytoplasm</keyword>
<dbReference type="GO" id="GO:0003723">
    <property type="term" value="F:RNA binding"/>
    <property type="evidence" value="ECO:0007669"/>
    <property type="project" value="UniProtKB-UniRule"/>
</dbReference>
<evidence type="ECO:0000313" key="14">
    <source>
        <dbReference type="EMBL" id="KRM36622.1"/>
    </source>
</evidence>
<comment type="subunit">
    <text evidence="9">Homodimer, may be a subunit of the RNA degradosome.</text>
</comment>
<evidence type="ECO:0000256" key="1">
    <source>
        <dbReference type="ARBA" id="ARBA00022490"/>
    </source>
</evidence>
<keyword evidence="2 9" id="KW-0540">Nuclease</keyword>
<comment type="cofactor">
    <cofactor evidence="12">
        <name>Ca(2+)</name>
        <dbReference type="ChEBI" id="CHEBI:29108"/>
    </cofactor>
    <text evidence="12">Binds 1 Ca(2+) cation per subunit. Seen in 1 crystal structure, it is not clear if it is physiologically important.</text>
</comment>
<dbReference type="Gene3D" id="3.40.50.10710">
    <property type="entry name" value="Metallo-hydrolase/oxidoreductase"/>
    <property type="match status" value="1"/>
</dbReference>
<feature type="binding site" evidence="12">
    <location>
        <position position="79"/>
    </location>
    <ligand>
        <name>Zn(2+)</name>
        <dbReference type="ChEBI" id="CHEBI:29105"/>
        <label>2</label>
        <note>catalytic</note>
    </ligand>
</feature>
<dbReference type="InterPro" id="IPR004613">
    <property type="entry name" value="RNase_J"/>
</dbReference>
<feature type="binding site" evidence="12">
    <location>
        <position position="166"/>
    </location>
    <ligand>
        <name>Zn(2+)</name>
        <dbReference type="ChEBI" id="CHEBI:29105"/>
        <label>1</label>
        <note>catalytic</note>
    </ligand>
</feature>
<keyword evidence="6 12" id="KW-0862">Zinc</keyword>
<evidence type="ECO:0000313" key="15">
    <source>
        <dbReference type="Proteomes" id="UP000051236"/>
    </source>
</evidence>
<comment type="cofactor">
    <cofactor evidence="12">
        <name>Zn(2+)</name>
        <dbReference type="ChEBI" id="CHEBI:29105"/>
    </cofactor>
    <text evidence="12">Binds 2 Zn(2+) ions per subunit. It is not clear if Zn(2+) or Mg(2+) is physiologically important.</text>
</comment>